<dbReference type="Proteomes" id="UP001248067">
    <property type="component" value="Unassembled WGS sequence"/>
</dbReference>
<dbReference type="EMBL" id="CABVPP010000033">
    <property type="protein sequence ID" value="VWB85794.1"/>
    <property type="molecule type" value="Genomic_DNA"/>
</dbReference>
<dbReference type="Proteomes" id="UP000494162">
    <property type="component" value="Unassembled WGS sequence"/>
</dbReference>
<evidence type="ECO:0000313" key="3">
    <source>
        <dbReference type="EMBL" id="MDR8751675.1"/>
    </source>
</evidence>
<evidence type="ECO:0000313" key="6">
    <source>
        <dbReference type="Proteomes" id="UP001248067"/>
    </source>
</evidence>
<feature type="domain" description="N,N-dimethylformamidase beta subunit-like C-terminal" evidence="2">
    <location>
        <begin position="132"/>
        <end position="569"/>
    </location>
</feature>
<keyword evidence="6" id="KW-1185">Reference proteome</keyword>
<protein>
    <submittedName>
        <fullName evidence="4">N,N-dimethylformamidase large subunit</fullName>
    </submittedName>
</protein>
<reference evidence="3 6" key="1">
    <citation type="submission" date="2019-06" db="EMBL/GenBank/DDBJ databases">
        <title>Evolution of Burkholderia multivorans in the lungs of Cystic Fibrosis patients.</title>
        <authorList>
            <person name="Moreira L.M."/>
        </authorList>
    </citation>
    <scope>NUCLEOTIDE SEQUENCE [LARGE SCALE GENOMIC DNA]</scope>
    <source>
        <strain evidence="3 6">VC13239</strain>
    </source>
</reference>
<evidence type="ECO:0000313" key="4">
    <source>
        <dbReference type="EMBL" id="VWB85794.1"/>
    </source>
</evidence>
<dbReference type="EMBL" id="VJSY01000001">
    <property type="protein sequence ID" value="MDR8751675.1"/>
    <property type="molecule type" value="Genomic_DNA"/>
</dbReference>
<reference evidence="4 5" key="2">
    <citation type="submission" date="2019-09" db="EMBL/GenBank/DDBJ databases">
        <authorList>
            <person name="Depoorter E."/>
        </authorList>
    </citation>
    <scope>NUCLEOTIDE SEQUENCE [LARGE SCALE GENOMIC DNA]</scope>
    <source>
        <strain evidence="4">LMG 26883</strain>
    </source>
</reference>
<dbReference type="GeneID" id="93171151"/>
<dbReference type="Pfam" id="PF20254">
    <property type="entry name" value="DMFA2_C"/>
    <property type="match status" value="1"/>
</dbReference>
<evidence type="ECO:0000256" key="1">
    <source>
        <dbReference type="SAM" id="MobiDB-lite"/>
    </source>
</evidence>
<gene>
    <name evidence="4" type="ORF">BPS26883_04118</name>
    <name evidence="3" type="ORF">FEQ00_00075</name>
</gene>
<name>A0A6P2MXP8_9BURK</name>
<dbReference type="AlphaFoldDB" id="A0A6P2MXP8"/>
<organism evidence="4 5">
    <name type="scientific">Burkholderia pseudomultivorans</name>
    <dbReference type="NCBI Taxonomy" id="1207504"/>
    <lineage>
        <taxon>Bacteria</taxon>
        <taxon>Pseudomonadati</taxon>
        <taxon>Pseudomonadota</taxon>
        <taxon>Betaproteobacteria</taxon>
        <taxon>Burkholderiales</taxon>
        <taxon>Burkholderiaceae</taxon>
        <taxon>Burkholderia</taxon>
        <taxon>Burkholderia cepacia complex</taxon>
    </lineage>
</organism>
<accession>A0A6P2MXP8</accession>
<feature type="region of interest" description="Disordered" evidence="1">
    <location>
        <begin position="1"/>
        <end position="33"/>
    </location>
</feature>
<proteinExistence type="predicted"/>
<sequence>MKEDQSALDNGKTCTDDNDKSTLLPNGEKMNRFGFRAPNDPRSVKAFNLGRSRTFPMLADDVWGDRYWYDAPSDDPEWPDVHTYTDSMTYAPGETVLFRTCTHAKQWSLEIVRDGLKPEKIARWEDLEGQWAPTPRDASKIGCGWPESHRWTIPPDTRSGFYKVISTCLRSDGTRYVQFHFFVVRPTKATQTSRLLMVLPTSTWIAYNNWGGSNYYAGIDGETQNRWSPILSTQRPWSRGVVWLPDNAPRLVTDAPAEGPAAPRYQTKEWSYANGFGFFYAAAGWAFYDRHFLCWAEREGIALDMITQHDLHFHSGILDDYKALVIVGHDEYWSYEMRKHVDAFVDRGGNVARFGGNFATQVRLEENGDRQVCYKDRALREDPVRDTDQKHLLTANWDSPHVAYPGAQTMGVNSSQGIYGGWGGFAPYHSKGFTVYRPDHWVFADTKLTYGDVFGDKARIFGYEVDGLDYTFRQGLPYPTGSDGAPREVVILAMAPAVKAETMFAEEGWRYYLGNTDMLASAQAMYGDTSPESVRKVQYGSGMLVYMPRGKGEVVCGATCDWVMGLARNDYFTTRITLNVLKRFTEDR</sequence>
<dbReference type="InterPro" id="IPR046540">
    <property type="entry name" value="DMFA2_C"/>
</dbReference>
<evidence type="ECO:0000259" key="2">
    <source>
        <dbReference type="Pfam" id="PF20254"/>
    </source>
</evidence>
<dbReference type="RefSeq" id="WP_208456431.1">
    <property type="nucleotide sequence ID" value="NZ_CABVPP010000033.1"/>
</dbReference>
<evidence type="ECO:0000313" key="5">
    <source>
        <dbReference type="Proteomes" id="UP000494162"/>
    </source>
</evidence>